<feature type="compositionally biased region" description="Low complexity" evidence="2">
    <location>
        <begin position="181"/>
        <end position="201"/>
    </location>
</feature>
<reference evidence="4" key="2">
    <citation type="submission" date="2021-04" db="EMBL/GenBank/DDBJ databases">
        <authorList>
            <person name="Gilroy R."/>
        </authorList>
    </citation>
    <scope>NUCLEOTIDE SEQUENCE</scope>
    <source>
        <strain evidence="4">23274</strain>
    </source>
</reference>
<organism evidence="4 5">
    <name type="scientific">Candidatus Odoribacter faecigallinarum</name>
    <dbReference type="NCBI Taxonomy" id="2838706"/>
    <lineage>
        <taxon>Bacteria</taxon>
        <taxon>Pseudomonadati</taxon>
        <taxon>Bacteroidota</taxon>
        <taxon>Bacteroidia</taxon>
        <taxon>Bacteroidales</taxon>
        <taxon>Odoribacteraceae</taxon>
        <taxon>Odoribacter</taxon>
    </lineage>
</organism>
<feature type="compositionally biased region" description="Low complexity" evidence="2">
    <location>
        <begin position="213"/>
        <end position="225"/>
    </location>
</feature>
<keyword evidence="3" id="KW-0732">Signal</keyword>
<dbReference type="PROSITE" id="PS50005">
    <property type="entry name" value="TPR"/>
    <property type="match status" value="1"/>
</dbReference>
<reference evidence="4" key="1">
    <citation type="journal article" date="2021" name="PeerJ">
        <title>Extensive microbial diversity within the chicken gut microbiome revealed by metagenomics and culture.</title>
        <authorList>
            <person name="Gilroy R."/>
            <person name="Ravi A."/>
            <person name="Getino M."/>
            <person name="Pursley I."/>
            <person name="Horton D.L."/>
            <person name="Alikhan N.F."/>
            <person name="Baker D."/>
            <person name="Gharbi K."/>
            <person name="Hall N."/>
            <person name="Watson M."/>
            <person name="Adriaenssens E.M."/>
            <person name="Foster-Nyarko E."/>
            <person name="Jarju S."/>
            <person name="Secka A."/>
            <person name="Antonio M."/>
            <person name="Oren A."/>
            <person name="Chaudhuri R.R."/>
            <person name="La Ragione R."/>
            <person name="Hildebrand F."/>
            <person name="Pallen M.J."/>
        </authorList>
    </citation>
    <scope>NUCLEOTIDE SEQUENCE</scope>
    <source>
        <strain evidence="4">23274</strain>
    </source>
</reference>
<accession>A0A9D2ABS5</accession>
<dbReference type="Gene3D" id="1.25.40.10">
    <property type="entry name" value="Tetratricopeptide repeat domain"/>
    <property type="match status" value="1"/>
</dbReference>
<dbReference type="AlphaFoldDB" id="A0A9D2ABS5"/>
<gene>
    <name evidence="4" type="ORF">H9863_03005</name>
</gene>
<feature type="repeat" description="TPR" evidence="1">
    <location>
        <begin position="94"/>
        <end position="127"/>
    </location>
</feature>
<feature type="chain" id="PRO_5039194258" evidence="3">
    <location>
        <begin position="21"/>
        <end position="269"/>
    </location>
</feature>
<dbReference type="EMBL" id="DXFT01000059">
    <property type="protein sequence ID" value="HIX03072.1"/>
    <property type="molecule type" value="Genomic_DNA"/>
</dbReference>
<proteinExistence type="predicted"/>
<name>A0A9D2ABS5_9BACT</name>
<sequence>MLKFAIISIFLLGIIGQALAQQERKYIREGNDLFDKQDFEKAEVEYRKAADKKADSFEAAFNMADALYKQKKYDEALKQFSALAEKEKDKKRLGEIYHNIGNTLLSMEKTDESIEAYKESLRNNPDSEQTKYNLEFARHQKQQQQQNQDKNQDKQEQNQDQQQNQDKNQQNKDQNQEQNKDQQNQEQNQQQNKDQQQNQDQQNKDGKQDQDKQQQQQGQPQPQEGKISKEDAERLLEALQNDEKQVQEKVQKQKAQEQKAKRLKIDKNW</sequence>
<evidence type="ECO:0000256" key="2">
    <source>
        <dbReference type="SAM" id="MobiDB-lite"/>
    </source>
</evidence>
<evidence type="ECO:0000256" key="3">
    <source>
        <dbReference type="SAM" id="SignalP"/>
    </source>
</evidence>
<protein>
    <submittedName>
        <fullName evidence="4">Tetratricopeptide repeat protein</fullName>
    </submittedName>
</protein>
<feature type="compositionally biased region" description="Low complexity" evidence="2">
    <location>
        <begin position="158"/>
        <end position="173"/>
    </location>
</feature>
<feature type="signal peptide" evidence="3">
    <location>
        <begin position="1"/>
        <end position="20"/>
    </location>
</feature>
<keyword evidence="1" id="KW-0802">TPR repeat</keyword>
<feature type="region of interest" description="Disordered" evidence="2">
    <location>
        <begin position="138"/>
        <end position="269"/>
    </location>
</feature>
<evidence type="ECO:0000256" key="1">
    <source>
        <dbReference type="PROSITE-ProRule" id="PRU00339"/>
    </source>
</evidence>
<evidence type="ECO:0000313" key="5">
    <source>
        <dbReference type="Proteomes" id="UP000824202"/>
    </source>
</evidence>
<evidence type="ECO:0000313" key="4">
    <source>
        <dbReference type="EMBL" id="HIX03072.1"/>
    </source>
</evidence>
<dbReference type="Pfam" id="PF13424">
    <property type="entry name" value="TPR_12"/>
    <property type="match status" value="1"/>
</dbReference>
<dbReference type="SUPFAM" id="SSF48452">
    <property type="entry name" value="TPR-like"/>
    <property type="match status" value="1"/>
</dbReference>
<dbReference type="SMART" id="SM00028">
    <property type="entry name" value="TPR"/>
    <property type="match status" value="3"/>
</dbReference>
<feature type="compositionally biased region" description="Basic and acidic residues" evidence="2">
    <location>
        <begin position="226"/>
        <end position="269"/>
    </location>
</feature>
<comment type="caution">
    <text evidence="4">The sequence shown here is derived from an EMBL/GenBank/DDBJ whole genome shotgun (WGS) entry which is preliminary data.</text>
</comment>
<dbReference type="InterPro" id="IPR011990">
    <property type="entry name" value="TPR-like_helical_dom_sf"/>
</dbReference>
<dbReference type="InterPro" id="IPR019734">
    <property type="entry name" value="TPR_rpt"/>
</dbReference>
<feature type="compositionally biased region" description="Basic and acidic residues" evidence="2">
    <location>
        <begin position="202"/>
        <end position="212"/>
    </location>
</feature>
<dbReference type="Proteomes" id="UP000824202">
    <property type="component" value="Unassembled WGS sequence"/>
</dbReference>